<dbReference type="PANTHER" id="PTHR10954:SF23">
    <property type="entry name" value="RIBONUCLEASE"/>
    <property type="match status" value="1"/>
</dbReference>
<evidence type="ECO:0000256" key="11">
    <source>
        <dbReference type="RuleBase" id="RU003515"/>
    </source>
</evidence>
<dbReference type="KEGG" id="dka:DKAM_0016"/>
<keyword evidence="9 10" id="KW-0378">Hydrolase</keyword>
<reference evidence="13 14" key="1">
    <citation type="journal article" date="2009" name="J. Bacteriol.">
        <title>Complete genome sequence of the anaerobic, protein-degrading hyperthermophilic crenarchaeon Desulfurococcus kamchatkensis.</title>
        <authorList>
            <person name="Ravin N.V."/>
            <person name="Mardanov A.V."/>
            <person name="Beletsky A.V."/>
            <person name="Kublanov I.V."/>
            <person name="Kolganova T.V."/>
            <person name="Lebedinsky A.V."/>
            <person name="Chernyh N.A."/>
            <person name="Bonch-Osmolovskaya E.A."/>
            <person name="Skryabin K.G."/>
        </authorList>
    </citation>
    <scope>NUCLEOTIDE SEQUENCE [LARGE SCALE GENOMIC DNA]</scope>
    <source>
        <strain evidence="14">DSM 18924 / JCM 16383 / VKM B-2413 / 1221n</strain>
    </source>
</reference>
<dbReference type="EMBL" id="CP001140">
    <property type="protein sequence ID" value="ACL10345.1"/>
    <property type="molecule type" value="Genomic_DNA"/>
</dbReference>
<evidence type="ECO:0000256" key="4">
    <source>
        <dbReference type="ARBA" id="ARBA00004496"/>
    </source>
</evidence>
<dbReference type="eggNOG" id="arCOG04121">
    <property type="taxonomic scope" value="Archaea"/>
</dbReference>
<dbReference type="InterPro" id="IPR036397">
    <property type="entry name" value="RNaseH_sf"/>
</dbReference>
<organism evidence="13 14">
    <name type="scientific">Desulfurococcus amylolyticus (strain DSM 18924 / JCM 16383 / VKM B-2413 / 1221n)</name>
    <name type="common">Desulfurococcus kamchatkensis</name>
    <dbReference type="NCBI Taxonomy" id="490899"/>
    <lineage>
        <taxon>Archaea</taxon>
        <taxon>Thermoproteota</taxon>
        <taxon>Thermoprotei</taxon>
        <taxon>Desulfurococcales</taxon>
        <taxon>Desulfurococcaceae</taxon>
        <taxon>Desulfurococcus</taxon>
    </lineage>
</organism>
<dbReference type="InterPro" id="IPR012337">
    <property type="entry name" value="RNaseH-like_sf"/>
</dbReference>
<dbReference type="InterPro" id="IPR023160">
    <property type="entry name" value="RNase_HII_hlx-loop-hlx_cap_dom"/>
</dbReference>
<feature type="binding site" evidence="10">
    <location>
        <position position="13"/>
    </location>
    <ligand>
        <name>a divalent metal cation</name>
        <dbReference type="ChEBI" id="CHEBI:60240"/>
    </ligand>
</feature>
<gene>
    <name evidence="13" type="ordered locus">DKAM_0016</name>
</gene>
<dbReference type="AlphaFoldDB" id="B8D374"/>
<comment type="similarity">
    <text evidence="11">Belongs to the RNase HII family.</text>
</comment>
<feature type="binding site" evidence="10">
    <location>
        <position position="12"/>
    </location>
    <ligand>
        <name>a divalent metal cation</name>
        <dbReference type="ChEBI" id="CHEBI:60240"/>
    </ligand>
</feature>
<evidence type="ECO:0000256" key="6">
    <source>
        <dbReference type="ARBA" id="ARBA00022722"/>
    </source>
</evidence>
<dbReference type="GO" id="GO:0003723">
    <property type="term" value="F:RNA binding"/>
    <property type="evidence" value="ECO:0007669"/>
    <property type="project" value="UniProtKB-UniRule"/>
</dbReference>
<dbReference type="Proteomes" id="UP000006903">
    <property type="component" value="Chromosome"/>
</dbReference>
<evidence type="ECO:0000256" key="8">
    <source>
        <dbReference type="ARBA" id="ARBA00022759"/>
    </source>
</evidence>
<evidence type="ECO:0000313" key="13">
    <source>
        <dbReference type="EMBL" id="ACL10345.1"/>
    </source>
</evidence>
<evidence type="ECO:0000256" key="9">
    <source>
        <dbReference type="ARBA" id="ARBA00022801"/>
    </source>
</evidence>
<dbReference type="STRING" id="490899.DKAM_0016"/>
<feature type="binding site" evidence="10">
    <location>
        <position position="117"/>
    </location>
    <ligand>
        <name>a divalent metal cation</name>
        <dbReference type="ChEBI" id="CHEBI:60240"/>
    </ligand>
</feature>
<dbReference type="SUPFAM" id="SSF53098">
    <property type="entry name" value="Ribonuclease H-like"/>
    <property type="match status" value="1"/>
</dbReference>
<dbReference type="InterPro" id="IPR001352">
    <property type="entry name" value="RNase_HII/HIII"/>
</dbReference>
<dbReference type="GeneID" id="7171686"/>
<accession>B8D374</accession>
<keyword evidence="8 10" id="KW-0255">Endonuclease</keyword>
<keyword evidence="7 10" id="KW-0479">Metal-binding</keyword>
<dbReference type="Gene3D" id="1.10.10.460">
    <property type="entry name" value="Ribonuclease hii. Domain 2"/>
    <property type="match status" value="1"/>
</dbReference>
<comment type="catalytic activity">
    <reaction evidence="1 10 11">
        <text>Endonucleolytic cleavage to 5'-phosphomonoester.</text>
        <dbReference type="EC" id="3.1.26.4"/>
    </reaction>
</comment>
<feature type="domain" description="RNase H type-2" evidence="12">
    <location>
        <begin position="6"/>
        <end position="222"/>
    </location>
</feature>
<dbReference type="GO" id="GO:0004523">
    <property type="term" value="F:RNA-DNA hybrid ribonuclease activity"/>
    <property type="evidence" value="ECO:0007669"/>
    <property type="project" value="UniProtKB-UniRule"/>
</dbReference>
<dbReference type="NCBIfam" id="TIGR00729">
    <property type="entry name" value="ribonuclease HII"/>
    <property type="match status" value="1"/>
</dbReference>
<evidence type="ECO:0000259" key="12">
    <source>
        <dbReference type="PROSITE" id="PS51975"/>
    </source>
</evidence>
<evidence type="ECO:0000256" key="2">
    <source>
        <dbReference type="ARBA" id="ARBA00001946"/>
    </source>
</evidence>
<evidence type="ECO:0000313" key="14">
    <source>
        <dbReference type="Proteomes" id="UP000006903"/>
    </source>
</evidence>
<dbReference type="InterPro" id="IPR004649">
    <property type="entry name" value="RNase_H2_suA"/>
</dbReference>
<dbReference type="InterPro" id="IPR024567">
    <property type="entry name" value="RNase_HII/HIII_dom"/>
</dbReference>
<dbReference type="Pfam" id="PF01351">
    <property type="entry name" value="RNase_HII"/>
    <property type="match status" value="1"/>
</dbReference>
<dbReference type="GO" id="GO:0043137">
    <property type="term" value="P:DNA replication, removal of RNA primer"/>
    <property type="evidence" value="ECO:0007669"/>
    <property type="project" value="TreeGrafter"/>
</dbReference>
<comment type="cofactor">
    <cofactor evidence="10">
        <name>Mn(2+)</name>
        <dbReference type="ChEBI" id="CHEBI:29035"/>
    </cofactor>
    <cofactor evidence="10">
        <name>Mg(2+)</name>
        <dbReference type="ChEBI" id="CHEBI:18420"/>
    </cofactor>
    <text evidence="10">Manganese or magnesium. Binds 1 divalent metal ion per monomer in the absence of substrate. May bind a second metal ion after substrate binding.</text>
</comment>
<evidence type="ECO:0000256" key="7">
    <source>
        <dbReference type="ARBA" id="ARBA00022723"/>
    </source>
</evidence>
<dbReference type="GO" id="GO:0046872">
    <property type="term" value="F:metal ion binding"/>
    <property type="evidence" value="ECO:0007669"/>
    <property type="project" value="UniProtKB-KW"/>
</dbReference>
<comment type="subcellular location">
    <subcellularLocation>
        <location evidence="4">Cytoplasm</location>
    </subcellularLocation>
</comment>
<dbReference type="GO" id="GO:0006298">
    <property type="term" value="P:mismatch repair"/>
    <property type="evidence" value="ECO:0007669"/>
    <property type="project" value="TreeGrafter"/>
</dbReference>
<protein>
    <recommendedName>
        <fullName evidence="11">Ribonuclease</fullName>
        <ecNumber evidence="11">3.1.26.4</ecNumber>
    </recommendedName>
</protein>
<dbReference type="HOGENOM" id="CLU_036532_0_4_2"/>
<evidence type="ECO:0000256" key="3">
    <source>
        <dbReference type="ARBA" id="ARBA00004065"/>
    </source>
</evidence>
<comment type="cofactor">
    <cofactor evidence="2">
        <name>Mg(2+)</name>
        <dbReference type="ChEBI" id="CHEBI:18420"/>
    </cofactor>
</comment>
<name>B8D374_DESA1</name>
<dbReference type="RefSeq" id="WP_012607687.1">
    <property type="nucleotide sequence ID" value="NC_011766.1"/>
</dbReference>
<dbReference type="PROSITE" id="PS51975">
    <property type="entry name" value="RNASE_H_2"/>
    <property type="match status" value="1"/>
</dbReference>
<dbReference type="Gene3D" id="3.30.420.10">
    <property type="entry name" value="Ribonuclease H-like superfamily/Ribonuclease H"/>
    <property type="match status" value="1"/>
</dbReference>
<evidence type="ECO:0000256" key="10">
    <source>
        <dbReference type="PROSITE-ProRule" id="PRU01319"/>
    </source>
</evidence>
<keyword evidence="5" id="KW-0963">Cytoplasm</keyword>
<keyword evidence="6 10" id="KW-0540">Nuclease</keyword>
<evidence type="ECO:0000256" key="1">
    <source>
        <dbReference type="ARBA" id="ARBA00000077"/>
    </source>
</evidence>
<dbReference type="GO" id="GO:0005737">
    <property type="term" value="C:cytoplasm"/>
    <property type="evidence" value="ECO:0007669"/>
    <property type="project" value="UniProtKB-SubCell"/>
</dbReference>
<comment type="function">
    <text evidence="3 11">Endonuclease that specifically degrades the RNA of RNA-DNA hybrids.</text>
</comment>
<evidence type="ECO:0000256" key="5">
    <source>
        <dbReference type="ARBA" id="ARBA00022490"/>
    </source>
</evidence>
<dbReference type="EC" id="3.1.26.4" evidence="11"/>
<dbReference type="GO" id="GO:0032299">
    <property type="term" value="C:ribonuclease H2 complex"/>
    <property type="evidence" value="ECO:0007669"/>
    <property type="project" value="TreeGrafter"/>
</dbReference>
<dbReference type="CDD" id="cd07180">
    <property type="entry name" value="RNase_HII_archaea_like"/>
    <property type="match status" value="1"/>
</dbReference>
<dbReference type="PANTHER" id="PTHR10954">
    <property type="entry name" value="RIBONUCLEASE H2 SUBUNIT A"/>
    <property type="match status" value="1"/>
</dbReference>
<sequence>MGKPEIIEIGVDEAGRGPFIGDMVIAGVIGLSSAFESLVSIGLRDSKLLEPLKRLMILNNMLSLDIDIVATYVSPIHIDRSNMNMLEYTVICSILKYLSYSHILRQHQGTGVRIYIDEVKGYNDKIGECARGLYRGNVEIFIESRADAKYPAVSAASVVAKILRDSNIKALQVIAGETGSGYPSDPVSRRWLANMYRDDGEPPVYIRKSWGIVKDLAPSWYVSKQVKHGKKEGSLLDYIRRGVTYGNQPTSGSKG</sequence>
<proteinExistence type="inferred from homology"/>